<dbReference type="SUPFAM" id="SSF49879">
    <property type="entry name" value="SMAD/FHA domain"/>
    <property type="match status" value="1"/>
</dbReference>
<keyword evidence="2" id="KW-1133">Transmembrane helix</keyword>
<gene>
    <name evidence="4" type="ORF">CCMP2556_LOCUS31442</name>
</gene>
<dbReference type="Proteomes" id="UP001642484">
    <property type="component" value="Unassembled WGS sequence"/>
</dbReference>
<dbReference type="SMART" id="SM00240">
    <property type="entry name" value="FHA"/>
    <property type="match status" value="1"/>
</dbReference>
<feature type="domain" description="FHA" evidence="3">
    <location>
        <begin position="37"/>
        <end position="102"/>
    </location>
</feature>
<dbReference type="CDD" id="cd00060">
    <property type="entry name" value="FHA"/>
    <property type="match status" value="1"/>
</dbReference>
<name>A0ABP0NJR8_9DINO</name>
<dbReference type="PROSITE" id="PS50006">
    <property type="entry name" value="FHA_DOMAIN"/>
    <property type="match status" value="1"/>
</dbReference>
<proteinExistence type="predicted"/>
<feature type="transmembrane region" description="Helical" evidence="2">
    <location>
        <begin position="300"/>
        <end position="321"/>
    </location>
</feature>
<evidence type="ECO:0000313" key="4">
    <source>
        <dbReference type="EMBL" id="CAK9064018.1"/>
    </source>
</evidence>
<dbReference type="Gene3D" id="2.60.200.20">
    <property type="match status" value="1"/>
</dbReference>
<dbReference type="EMBL" id="CAXAMN010021851">
    <property type="protein sequence ID" value="CAK9064018.1"/>
    <property type="molecule type" value="Genomic_DNA"/>
</dbReference>
<comment type="caution">
    <text evidence="4">The sequence shown here is derived from an EMBL/GenBank/DDBJ whole genome shotgun (WGS) entry which is preliminary data.</text>
</comment>
<dbReference type="InterPro" id="IPR008984">
    <property type="entry name" value="SMAD_FHA_dom_sf"/>
</dbReference>
<organism evidence="4 5">
    <name type="scientific">Durusdinium trenchii</name>
    <dbReference type="NCBI Taxonomy" id="1381693"/>
    <lineage>
        <taxon>Eukaryota</taxon>
        <taxon>Sar</taxon>
        <taxon>Alveolata</taxon>
        <taxon>Dinophyceae</taxon>
        <taxon>Suessiales</taxon>
        <taxon>Symbiodiniaceae</taxon>
        <taxon>Durusdinium</taxon>
    </lineage>
</organism>
<keyword evidence="2" id="KW-0472">Membrane</keyword>
<reference evidence="4 5" key="1">
    <citation type="submission" date="2024-02" db="EMBL/GenBank/DDBJ databases">
        <authorList>
            <person name="Chen Y."/>
            <person name="Shah S."/>
            <person name="Dougan E. K."/>
            <person name="Thang M."/>
            <person name="Chan C."/>
        </authorList>
    </citation>
    <scope>NUCLEOTIDE SEQUENCE [LARGE SCALE GENOMIC DNA]</scope>
</reference>
<evidence type="ECO:0000259" key="3">
    <source>
        <dbReference type="PROSITE" id="PS50006"/>
    </source>
</evidence>
<feature type="region of interest" description="Disordered" evidence="1">
    <location>
        <begin position="363"/>
        <end position="391"/>
    </location>
</feature>
<keyword evidence="5" id="KW-1185">Reference proteome</keyword>
<evidence type="ECO:0000256" key="1">
    <source>
        <dbReference type="SAM" id="MobiDB-lite"/>
    </source>
</evidence>
<evidence type="ECO:0000313" key="5">
    <source>
        <dbReference type="Proteomes" id="UP001642484"/>
    </source>
</evidence>
<protein>
    <recommendedName>
        <fullName evidence="3">FHA domain-containing protein</fullName>
    </recommendedName>
</protein>
<sequence length="820" mass="91208">MVSVVIKQEERCQLVVCRHGQDQASGQKFVLKPGDSVRFGRSARGNEVVLDYEGVSKHHAEITLREKLPEEVILGSDVKLPTMLSIRDLNSKNGIGIRKTPFEQESVPTIGSFERMQAATSQVVEDGFCIMIPAKSRHGDKQMSVEQRIITFYVSTVMIDVGMPGWLKALKEHWIMVQVQDSLKTAAELGQLAVCTKREDLEAMGLVHGHGHIGHGAPRVGRVEHYGDHGEAQEECEDVGSVCFEPTGKSTVQTWKWVGDGRGAYEKVENFAFVGQGAGSFERRLETQYPPTGGRFCPRWCFGACCCGLLAGFLIFLIIMFTRRQQADPLLECTKEIAMMDLWSETKKAFCCAHTGRYGCPPQPPPVPEQRPLPRPLPRPPPPVPSTPPGPDCLSGSISSWSKGKAAFCCKHVGRGCPLPVSMPYNCHAQQIETWAIGKKLWCCQNYQVGCPHYAPTLPYDCEAGASNWKKGWSSSKQAWCCSHNHVACMPSVPVVTPSSMPYDCHAGYSNWRTGWSEPKKGWCCDHFKRGCSDDPYDCDAGLSNWHVEWSEGKKFWCCEHRSKGCEAASSPYDCSSGYSSWQSTWTPGKKTWCCEKQHRGCQPHHWIHKPLFDCQVGYSQWSEAWTPAKKTWCCTHRKLGCAPAENYDCNAGFTNWRAGWSDDKKSWCCEHAQKGCSKMPYDCNAEYAKWKEGWSTAKKAWCCQHFQRGCGSGSSSYDCKAGLSNWRVGWSADKKSWCCTHAGTGCISHQHHVVYMHVPSHEVYAGHPLPWRAGHDYTTVHTFHPLKHAAPHTASTGAHGVHGSTGVQTAVHLPTIGAP</sequence>
<accession>A0ABP0NJR8</accession>
<evidence type="ECO:0000256" key="2">
    <source>
        <dbReference type="SAM" id="Phobius"/>
    </source>
</evidence>
<dbReference type="InterPro" id="IPR000253">
    <property type="entry name" value="FHA_dom"/>
</dbReference>
<keyword evidence="2" id="KW-0812">Transmembrane</keyword>
<dbReference type="Pfam" id="PF00498">
    <property type="entry name" value="FHA"/>
    <property type="match status" value="1"/>
</dbReference>